<dbReference type="Proteomes" id="UP001500713">
    <property type="component" value="Unassembled WGS sequence"/>
</dbReference>
<sequence length="64" mass="7080">MAAGFPTSPKKAKAIAALAQLSISALHIASACRRKLKRGCDLCELWLEMAWRKRRNGPNMDAVR</sequence>
<accession>A0ABN1AZM3</accession>
<proteinExistence type="predicted"/>
<name>A0ABN1AZM3_9SPHN</name>
<organism evidence="1 2">
    <name type="scientific">Parasphingorhabdus litoris</name>
    <dbReference type="NCBI Taxonomy" id="394733"/>
    <lineage>
        <taxon>Bacteria</taxon>
        <taxon>Pseudomonadati</taxon>
        <taxon>Pseudomonadota</taxon>
        <taxon>Alphaproteobacteria</taxon>
        <taxon>Sphingomonadales</taxon>
        <taxon>Sphingomonadaceae</taxon>
        <taxon>Parasphingorhabdus</taxon>
    </lineage>
</organism>
<evidence type="ECO:0000313" key="1">
    <source>
        <dbReference type="EMBL" id="GAA0487252.1"/>
    </source>
</evidence>
<dbReference type="EMBL" id="BAAAEM010000003">
    <property type="protein sequence ID" value="GAA0487252.1"/>
    <property type="molecule type" value="Genomic_DNA"/>
</dbReference>
<reference evidence="1 2" key="1">
    <citation type="journal article" date="2019" name="Int. J. Syst. Evol. Microbiol.">
        <title>The Global Catalogue of Microorganisms (GCM) 10K type strain sequencing project: providing services to taxonomists for standard genome sequencing and annotation.</title>
        <authorList>
            <consortium name="The Broad Institute Genomics Platform"/>
            <consortium name="The Broad Institute Genome Sequencing Center for Infectious Disease"/>
            <person name="Wu L."/>
            <person name="Ma J."/>
        </authorList>
    </citation>
    <scope>NUCLEOTIDE SEQUENCE [LARGE SCALE GENOMIC DNA]</scope>
    <source>
        <strain evidence="1 2">JCM 14162</strain>
    </source>
</reference>
<protein>
    <submittedName>
        <fullName evidence="1">Uncharacterized protein</fullName>
    </submittedName>
</protein>
<comment type="caution">
    <text evidence="1">The sequence shown here is derived from an EMBL/GenBank/DDBJ whole genome shotgun (WGS) entry which is preliminary data.</text>
</comment>
<keyword evidence="2" id="KW-1185">Reference proteome</keyword>
<gene>
    <name evidence="1" type="ORF">GCM10009096_32650</name>
</gene>
<evidence type="ECO:0000313" key="2">
    <source>
        <dbReference type="Proteomes" id="UP001500713"/>
    </source>
</evidence>